<name>A0AAV1CWV8_OLDCO</name>
<keyword evidence="3" id="KW-1185">Reference proteome</keyword>
<dbReference type="EMBL" id="OX459120">
    <property type="protein sequence ID" value="CAI9099681.1"/>
    <property type="molecule type" value="Genomic_DNA"/>
</dbReference>
<gene>
    <name evidence="2" type="ORF">OLC1_LOCUS9648</name>
</gene>
<organism evidence="2 3">
    <name type="scientific">Oldenlandia corymbosa var. corymbosa</name>
    <dbReference type="NCBI Taxonomy" id="529605"/>
    <lineage>
        <taxon>Eukaryota</taxon>
        <taxon>Viridiplantae</taxon>
        <taxon>Streptophyta</taxon>
        <taxon>Embryophyta</taxon>
        <taxon>Tracheophyta</taxon>
        <taxon>Spermatophyta</taxon>
        <taxon>Magnoliopsida</taxon>
        <taxon>eudicotyledons</taxon>
        <taxon>Gunneridae</taxon>
        <taxon>Pentapetalae</taxon>
        <taxon>asterids</taxon>
        <taxon>lamiids</taxon>
        <taxon>Gentianales</taxon>
        <taxon>Rubiaceae</taxon>
        <taxon>Rubioideae</taxon>
        <taxon>Spermacoceae</taxon>
        <taxon>Hedyotis-Oldenlandia complex</taxon>
        <taxon>Oldenlandia</taxon>
    </lineage>
</organism>
<proteinExistence type="predicted"/>
<evidence type="ECO:0000256" key="1">
    <source>
        <dbReference type="SAM" id="MobiDB-lite"/>
    </source>
</evidence>
<feature type="region of interest" description="Disordered" evidence="1">
    <location>
        <begin position="47"/>
        <end position="71"/>
    </location>
</feature>
<dbReference type="AlphaFoldDB" id="A0AAV1CWV8"/>
<evidence type="ECO:0000313" key="3">
    <source>
        <dbReference type="Proteomes" id="UP001161247"/>
    </source>
</evidence>
<feature type="compositionally biased region" description="Basic and acidic residues" evidence="1">
    <location>
        <begin position="52"/>
        <end position="71"/>
    </location>
</feature>
<reference evidence="2" key="1">
    <citation type="submission" date="2023-03" db="EMBL/GenBank/DDBJ databases">
        <authorList>
            <person name="Julca I."/>
        </authorList>
    </citation>
    <scope>NUCLEOTIDE SEQUENCE</scope>
</reference>
<dbReference type="Proteomes" id="UP001161247">
    <property type="component" value="Chromosome 3"/>
</dbReference>
<protein>
    <submittedName>
        <fullName evidence="2">OLC1v1036538C1</fullName>
    </submittedName>
</protein>
<evidence type="ECO:0000313" key="2">
    <source>
        <dbReference type="EMBL" id="CAI9099681.1"/>
    </source>
</evidence>
<accession>A0AAV1CWV8</accession>
<sequence>MSILFQSSFQPIQIHEMSRFKRTRARENNRLMSIDVFKCQFISTHQNSQKCPNEKGYEKGKQKTKTDEKEHQYAEPDVIFLDEAVHQVKQLRGRTISVNPPNQEPISKVTCKKEISAKVVSDEPSSGTVSQINNSKFLETFGGVVPQQYKVSYSHKIPELKNVKKVAVQSSMDTKMHKPNGDIDWGSQAIMDNITERTSKAIARGNELYKMCGLKPPPSSTDGIFTIGSTQAKPLSDITAEVIATTNELCRLSGPDVLGDISKPKTVLKQVKPEKLQLCLS</sequence>